<reference evidence="2 3" key="1">
    <citation type="submission" date="2024-05" db="EMBL/GenBank/DDBJ databases">
        <authorList>
            <person name="Wallberg A."/>
        </authorList>
    </citation>
    <scope>NUCLEOTIDE SEQUENCE [LARGE SCALE GENOMIC DNA]</scope>
</reference>
<protein>
    <submittedName>
        <fullName evidence="2">Uncharacterized protein</fullName>
    </submittedName>
</protein>
<accession>A0AAV2RQD1</accession>
<keyword evidence="1" id="KW-1133">Transmembrane helix</keyword>
<organism evidence="2 3">
    <name type="scientific">Meganyctiphanes norvegica</name>
    <name type="common">Northern krill</name>
    <name type="synonym">Thysanopoda norvegica</name>
    <dbReference type="NCBI Taxonomy" id="48144"/>
    <lineage>
        <taxon>Eukaryota</taxon>
        <taxon>Metazoa</taxon>
        <taxon>Ecdysozoa</taxon>
        <taxon>Arthropoda</taxon>
        <taxon>Crustacea</taxon>
        <taxon>Multicrustacea</taxon>
        <taxon>Malacostraca</taxon>
        <taxon>Eumalacostraca</taxon>
        <taxon>Eucarida</taxon>
        <taxon>Euphausiacea</taxon>
        <taxon>Euphausiidae</taxon>
        <taxon>Meganyctiphanes</taxon>
    </lineage>
</organism>
<dbReference type="Proteomes" id="UP001497623">
    <property type="component" value="Unassembled WGS sequence"/>
</dbReference>
<dbReference type="EMBL" id="CAXKWB010030131">
    <property type="protein sequence ID" value="CAL4137197.1"/>
    <property type="molecule type" value="Genomic_DNA"/>
</dbReference>
<comment type="caution">
    <text evidence="2">The sequence shown here is derived from an EMBL/GenBank/DDBJ whole genome shotgun (WGS) entry which is preliminary data.</text>
</comment>
<keyword evidence="1" id="KW-0812">Transmembrane</keyword>
<feature type="transmembrane region" description="Helical" evidence="1">
    <location>
        <begin position="64"/>
        <end position="88"/>
    </location>
</feature>
<evidence type="ECO:0000256" key="1">
    <source>
        <dbReference type="SAM" id="Phobius"/>
    </source>
</evidence>
<evidence type="ECO:0000313" key="3">
    <source>
        <dbReference type="Proteomes" id="UP001497623"/>
    </source>
</evidence>
<keyword evidence="1" id="KW-0472">Membrane</keyword>
<sequence>MQPRRVGIIALFLFGAGFFIFGTVTTAKRGPGPQVYAYCTFSTFTWSDDAGHSKDLTTCYDKTVGATCVIIGALLLMFFFISLTGCAWQEHDPGQRRCLDWCQVE</sequence>
<keyword evidence="3" id="KW-1185">Reference proteome</keyword>
<proteinExistence type="predicted"/>
<feature type="transmembrane region" description="Helical" evidence="1">
    <location>
        <begin position="7"/>
        <end position="27"/>
    </location>
</feature>
<evidence type="ECO:0000313" key="2">
    <source>
        <dbReference type="EMBL" id="CAL4137197.1"/>
    </source>
</evidence>
<gene>
    <name evidence="2" type="ORF">MNOR_LOCUS27947</name>
</gene>
<name>A0AAV2RQD1_MEGNR</name>
<dbReference type="AlphaFoldDB" id="A0AAV2RQD1"/>